<feature type="transmembrane region" description="Helical" evidence="1">
    <location>
        <begin position="83"/>
        <end position="100"/>
    </location>
</feature>
<feature type="transmembrane region" description="Helical" evidence="1">
    <location>
        <begin position="59"/>
        <end position="77"/>
    </location>
</feature>
<gene>
    <name evidence="2" type="ORF">T23_07140</name>
</gene>
<keyword evidence="1" id="KW-1133">Transmembrane helix</keyword>
<evidence type="ECO:0008006" key="4">
    <source>
        <dbReference type="Google" id="ProtNLM"/>
    </source>
</evidence>
<feature type="transmembrane region" description="Helical" evidence="1">
    <location>
        <begin position="34"/>
        <end position="52"/>
    </location>
</feature>
<evidence type="ECO:0000313" key="2">
    <source>
        <dbReference type="EMBL" id="BEH90612.1"/>
    </source>
</evidence>
<sequence length="106" mass="12239">MKRVMRLIVYMMPLVIVFLGEVLAKTEGSRAQIYVPLLALFPFLYFLQGMLVSFYGGNLHVAVMMTSISYAITLWLFLSPASWGMILIYLLVVFFLGLFLEMRHKH</sequence>
<evidence type="ECO:0000313" key="3">
    <source>
        <dbReference type="Proteomes" id="UP001432099"/>
    </source>
</evidence>
<reference evidence="2" key="1">
    <citation type="journal article" date="2024" name="Int. J. Syst. Evol. Microbiol.">
        <title>Turicibacter faecis sp. nov., isolated from faeces of heart failure mouse model.</title>
        <authorList>
            <person name="Imamura Y."/>
            <person name="Motooka D."/>
            <person name="Nakajima Y."/>
            <person name="Ito S."/>
            <person name="Kitakaze M."/>
            <person name="Iida T."/>
            <person name="Nakamura S."/>
        </authorList>
    </citation>
    <scope>NUCLEOTIDE SEQUENCE</scope>
    <source>
        <strain evidence="2">TC023</strain>
    </source>
</reference>
<dbReference type="EMBL" id="AP028127">
    <property type="protein sequence ID" value="BEH90612.1"/>
    <property type="molecule type" value="Genomic_DNA"/>
</dbReference>
<name>A0ABN6ZGW5_9FIRM</name>
<organism evidence="2 3">
    <name type="scientific">Turicibacter faecis</name>
    <dbReference type="NCBI Taxonomy" id="2963365"/>
    <lineage>
        <taxon>Bacteria</taxon>
        <taxon>Bacillati</taxon>
        <taxon>Bacillota</taxon>
        <taxon>Erysipelotrichia</taxon>
        <taxon>Erysipelotrichales</taxon>
        <taxon>Turicibacteraceae</taxon>
        <taxon>Turicibacter</taxon>
    </lineage>
</organism>
<keyword evidence="1" id="KW-0472">Membrane</keyword>
<dbReference type="Proteomes" id="UP001432099">
    <property type="component" value="Chromosome"/>
</dbReference>
<evidence type="ECO:0000256" key="1">
    <source>
        <dbReference type="SAM" id="Phobius"/>
    </source>
</evidence>
<accession>A0ABN6ZGW5</accession>
<keyword evidence="3" id="KW-1185">Reference proteome</keyword>
<proteinExistence type="predicted"/>
<keyword evidence="1" id="KW-0812">Transmembrane</keyword>
<dbReference type="RefSeq" id="WP_161832794.1">
    <property type="nucleotide sequence ID" value="NZ_AP028127.1"/>
</dbReference>
<protein>
    <recommendedName>
        <fullName evidence="4">DUF3147 family protein</fullName>
    </recommendedName>
</protein>